<name>A0ABV2D5J7_9SPHN</name>
<dbReference type="Proteomes" id="UP001548713">
    <property type="component" value="Unassembled WGS sequence"/>
</dbReference>
<protein>
    <submittedName>
        <fullName evidence="2">Nuclear transport factor 2 family protein</fullName>
    </submittedName>
</protein>
<dbReference type="SUPFAM" id="SSF54427">
    <property type="entry name" value="NTF2-like"/>
    <property type="match status" value="1"/>
</dbReference>
<dbReference type="RefSeq" id="WP_353985626.1">
    <property type="nucleotide sequence ID" value="NZ_JBEWLY010000027.1"/>
</dbReference>
<proteinExistence type="predicted"/>
<gene>
    <name evidence="2" type="ORF">ABVV53_17020</name>
</gene>
<feature type="domain" description="SnoaL-like" evidence="1">
    <location>
        <begin position="10"/>
        <end position="134"/>
    </location>
</feature>
<sequence length="163" mass="18356">MTEMSGLERLVELQAIHDLKGRRDHAVDQKDWDTYAELHSDDYVAMSIGDTPIVGGRAAADALAILMANVTTVHHCHTPVIEFQNRSNATGVWAMEDNLFWQRDGEKQWLRGFGFYHERYVRGADGKWRFSYRKLERTHAETSPGASLLAVDTSGENHRVGGG</sequence>
<dbReference type="InterPro" id="IPR032710">
    <property type="entry name" value="NTF2-like_dom_sf"/>
</dbReference>
<evidence type="ECO:0000313" key="3">
    <source>
        <dbReference type="Proteomes" id="UP001548713"/>
    </source>
</evidence>
<dbReference type="InterPro" id="IPR037401">
    <property type="entry name" value="SnoaL-like"/>
</dbReference>
<dbReference type="Gene3D" id="3.10.450.50">
    <property type="match status" value="1"/>
</dbReference>
<reference evidence="2 3" key="1">
    <citation type="submission" date="2024-07" db="EMBL/GenBank/DDBJ databases">
        <title>Novosphingobium kalidii RD2P27.</title>
        <authorList>
            <person name="Sun J.-Q."/>
        </authorList>
    </citation>
    <scope>NUCLEOTIDE SEQUENCE [LARGE SCALE GENOMIC DNA]</scope>
    <source>
        <strain evidence="2 3">RD2P27</strain>
    </source>
</reference>
<keyword evidence="3" id="KW-1185">Reference proteome</keyword>
<dbReference type="EMBL" id="JBEWLY010000027">
    <property type="protein sequence ID" value="MET1757146.1"/>
    <property type="molecule type" value="Genomic_DNA"/>
</dbReference>
<comment type="caution">
    <text evidence="2">The sequence shown here is derived from an EMBL/GenBank/DDBJ whole genome shotgun (WGS) entry which is preliminary data.</text>
</comment>
<evidence type="ECO:0000313" key="2">
    <source>
        <dbReference type="EMBL" id="MET1757146.1"/>
    </source>
</evidence>
<dbReference type="Pfam" id="PF13577">
    <property type="entry name" value="SnoaL_4"/>
    <property type="match status" value="1"/>
</dbReference>
<evidence type="ECO:0000259" key="1">
    <source>
        <dbReference type="Pfam" id="PF13577"/>
    </source>
</evidence>
<organism evidence="2 3">
    <name type="scientific">Novosphingobium kalidii</name>
    <dbReference type="NCBI Taxonomy" id="3230299"/>
    <lineage>
        <taxon>Bacteria</taxon>
        <taxon>Pseudomonadati</taxon>
        <taxon>Pseudomonadota</taxon>
        <taxon>Alphaproteobacteria</taxon>
        <taxon>Sphingomonadales</taxon>
        <taxon>Sphingomonadaceae</taxon>
        <taxon>Novosphingobium</taxon>
    </lineage>
</organism>
<accession>A0ABV2D5J7</accession>